<dbReference type="EMBL" id="LEPB01000007">
    <property type="protein sequence ID" value="RCA09627.1"/>
    <property type="molecule type" value="Genomic_DNA"/>
</dbReference>
<organism evidence="1 2">
    <name type="scientific">Enterococcus durans</name>
    <dbReference type="NCBI Taxonomy" id="53345"/>
    <lineage>
        <taxon>Bacteria</taxon>
        <taxon>Bacillati</taxon>
        <taxon>Bacillota</taxon>
        <taxon>Bacilli</taxon>
        <taxon>Lactobacillales</taxon>
        <taxon>Enterococcaceae</taxon>
        <taxon>Enterococcus</taxon>
    </lineage>
</organism>
<evidence type="ECO:0000313" key="2">
    <source>
        <dbReference type="Proteomes" id="UP000252797"/>
    </source>
</evidence>
<reference evidence="1 2" key="1">
    <citation type="submission" date="2015-06" db="EMBL/GenBank/DDBJ databases">
        <title>The Genome Sequence of Enterococcus durans 4EA1.</title>
        <authorList>
            <consortium name="The Broad Institute Genomics Platform"/>
            <consortium name="The Broad Institute Genome Sequencing Center for Infectious Disease"/>
            <person name="Earl A.M."/>
            <person name="Van Tyne D."/>
            <person name="Lebreton F."/>
            <person name="Saavedra J.T."/>
            <person name="Gilmore M.S."/>
            <person name="Manson Mcguire A."/>
            <person name="Clock S."/>
            <person name="Crupain M."/>
            <person name="Rangan U."/>
            <person name="Young S."/>
            <person name="Abouelleil A."/>
            <person name="Cao P."/>
            <person name="Chapman S.B."/>
            <person name="Griggs A."/>
            <person name="Priest M."/>
            <person name="Shea T."/>
            <person name="Wortman J."/>
            <person name="Nusbaum C."/>
            <person name="Birren B."/>
        </authorList>
    </citation>
    <scope>NUCLEOTIDE SEQUENCE [LARGE SCALE GENOMIC DNA]</scope>
    <source>
        <strain evidence="1 2">4EA1</strain>
    </source>
</reference>
<dbReference type="RefSeq" id="WP_113846406.1">
    <property type="nucleotide sequence ID" value="NZ_LEPB01000007.1"/>
</dbReference>
<accession>A0A367CAI4</accession>
<comment type="caution">
    <text evidence="1">The sequence shown here is derived from an EMBL/GenBank/DDBJ whole genome shotgun (WGS) entry which is preliminary data.</text>
</comment>
<evidence type="ECO:0000313" key="1">
    <source>
        <dbReference type="EMBL" id="RCA09627.1"/>
    </source>
</evidence>
<dbReference type="AlphaFoldDB" id="A0A367CAI4"/>
<name>A0A367CAI4_9ENTE</name>
<sequence>MFCTSNGRPINGFVRELVLDKELSAESLRNIKISMVVNVGSAHHTSGVAGKMQLNFREGNSGSRVAILSDIMYFPLGFIMYIDPSDGDEIAGLSISKFIQYKFDEEVLIRMRISVVESNSIFPGDFRTKNEIEMGYDEVEENEL</sequence>
<gene>
    <name evidence="1" type="ORF">EA71_02944</name>
</gene>
<proteinExistence type="predicted"/>
<dbReference type="Proteomes" id="UP000252797">
    <property type="component" value="Unassembled WGS sequence"/>
</dbReference>
<protein>
    <submittedName>
        <fullName evidence="1">Uncharacterized protein</fullName>
    </submittedName>
</protein>